<evidence type="ECO:0000256" key="1">
    <source>
        <dbReference type="ARBA" id="ARBA00006429"/>
    </source>
</evidence>
<dbReference type="SUPFAM" id="SSF54060">
    <property type="entry name" value="His-Me finger endonucleases"/>
    <property type="match status" value="1"/>
</dbReference>
<dbReference type="GO" id="GO:0004519">
    <property type="term" value="F:endonuclease activity"/>
    <property type="evidence" value="ECO:0007669"/>
    <property type="project" value="UniProtKB-KW"/>
</dbReference>
<keyword evidence="6" id="KW-1185">Reference proteome</keyword>
<dbReference type="RefSeq" id="WP_237297485.1">
    <property type="nucleotide sequence ID" value="NZ_AP025484.1"/>
</dbReference>
<evidence type="ECO:0000256" key="4">
    <source>
        <dbReference type="SAM" id="MobiDB-lite"/>
    </source>
</evidence>
<protein>
    <submittedName>
        <fullName evidence="5">Endonuclease</fullName>
    </submittedName>
</protein>
<evidence type="ECO:0000313" key="6">
    <source>
        <dbReference type="Proteomes" id="UP001377160"/>
    </source>
</evidence>
<keyword evidence="2" id="KW-0540">Nuclease</keyword>
<organism evidence="5 6">
    <name type="scientific">Vibrio echinoideorum</name>
    <dbReference type="NCBI Taxonomy" id="2100116"/>
    <lineage>
        <taxon>Bacteria</taxon>
        <taxon>Pseudomonadati</taxon>
        <taxon>Pseudomonadota</taxon>
        <taxon>Gammaproteobacteria</taxon>
        <taxon>Vibrionales</taxon>
        <taxon>Vibrionaceae</taxon>
        <taxon>Vibrio</taxon>
    </lineage>
</organism>
<dbReference type="Pfam" id="PF04231">
    <property type="entry name" value="Endonuclease_1"/>
    <property type="match status" value="1"/>
</dbReference>
<dbReference type="InterPro" id="IPR007346">
    <property type="entry name" value="Endonuclease-I"/>
</dbReference>
<reference evidence="5 6" key="1">
    <citation type="submission" date="2024-02" db="EMBL/GenBank/DDBJ databases">
        <title>Bacteria isolated from the canopy kelp, Nereocystis luetkeana.</title>
        <authorList>
            <person name="Pfister C.A."/>
            <person name="Younker I.T."/>
            <person name="Light S.H."/>
        </authorList>
    </citation>
    <scope>NUCLEOTIDE SEQUENCE [LARGE SCALE GENOMIC DNA]</scope>
    <source>
        <strain evidence="5 6">TI.1.15</strain>
    </source>
</reference>
<proteinExistence type="inferred from homology"/>
<evidence type="ECO:0000313" key="5">
    <source>
        <dbReference type="EMBL" id="MEL0607856.1"/>
    </source>
</evidence>
<dbReference type="PANTHER" id="PTHR33607">
    <property type="entry name" value="ENDONUCLEASE-1"/>
    <property type="match status" value="1"/>
</dbReference>
<sequence>MHHLPQTDAENHSTRSNKSFDFVDSPLKKSPLNKTEYDSFEPRDAMKGDTACSIFYMAVRYEGNNAKIPDLYLVDDISSTSGKPKVGKRCTLLQLYNADPVDSWFSATKKL</sequence>
<accession>A0ABU9FQ50</accession>
<feature type="region of interest" description="Disordered" evidence="4">
    <location>
        <begin position="1"/>
        <end position="40"/>
    </location>
</feature>
<keyword evidence="5" id="KW-0255">Endonuclease</keyword>
<dbReference type="InterPro" id="IPR044925">
    <property type="entry name" value="His-Me_finger_sf"/>
</dbReference>
<dbReference type="PANTHER" id="PTHR33607:SF2">
    <property type="entry name" value="ENDONUCLEASE-1"/>
    <property type="match status" value="1"/>
</dbReference>
<gene>
    <name evidence="5" type="ORF">V8Z71_06000</name>
</gene>
<evidence type="ECO:0000256" key="2">
    <source>
        <dbReference type="ARBA" id="ARBA00022722"/>
    </source>
</evidence>
<comment type="similarity">
    <text evidence="1">Belongs to the EndA/NucM nuclease family.</text>
</comment>
<evidence type="ECO:0000256" key="3">
    <source>
        <dbReference type="ARBA" id="ARBA00022801"/>
    </source>
</evidence>
<dbReference type="Proteomes" id="UP001377160">
    <property type="component" value="Unassembled WGS sequence"/>
</dbReference>
<name>A0ABU9FQ50_9VIBR</name>
<dbReference type="EMBL" id="JBANDX010000003">
    <property type="protein sequence ID" value="MEL0607856.1"/>
    <property type="molecule type" value="Genomic_DNA"/>
</dbReference>
<comment type="caution">
    <text evidence="5">The sequence shown here is derived from an EMBL/GenBank/DDBJ whole genome shotgun (WGS) entry which is preliminary data.</text>
</comment>
<keyword evidence="3" id="KW-0378">Hydrolase</keyword>